<evidence type="ECO:0000313" key="2">
    <source>
        <dbReference type="EMBL" id="KAF2170670.1"/>
    </source>
</evidence>
<feature type="compositionally biased region" description="Basic and acidic residues" evidence="1">
    <location>
        <begin position="264"/>
        <end position="281"/>
    </location>
</feature>
<feature type="compositionally biased region" description="Acidic residues" evidence="1">
    <location>
        <begin position="214"/>
        <end position="242"/>
    </location>
</feature>
<dbReference type="RefSeq" id="XP_033671559.1">
    <property type="nucleotide sequence ID" value="XM_033804958.1"/>
</dbReference>
<dbReference type="EMBL" id="ML993585">
    <property type="protein sequence ID" value="KAF2170670.1"/>
    <property type="molecule type" value="Genomic_DNA"/>
</dbReference>
<reference evidence="2" key="1">
    <citation type="journal article" date="2020" name="Stud. Mycol.">
        <title>101 Dothideomycetes genomes: a test case for predicting lifestyles and emergence of pathogens.</title>
        <authorList>
            <person name="Haridas S."/>
            <person name="Albert R."/>
            <person name="Binder M."/>
            <person name="Bloem J."/>
            <person name="Labutti K."/>
            <person name="Salamov A."/>
            <person name="Andreopoulos B."/>
            <person name="Baker S."/>
            <person name="Barry K."/>
            <person name="Bills G."/>
            <person name="Bluhm B."/>
            <person name="Cannon C."/>
            <person name="Castanera R."/>
            <person name="Culley D."/>
            <person name="Daum C."/>
            <person name="Ezra D."/>
            <person name="Gonzalez J."/>
            <person name="Henrissat B."/>
            <person name="Kuo A."/>
            <person name="Liang C."/>
            <person name="Lipzen A."/>
            <person name="Lutzoni F."/>
            <person name="Magnuson J."/>
            <person name="Mondo S."/>
            <person name="Nolan M."/>
            <person name="Ohm R."/>
            <person name="Pangilinan J."/>
            <person name="Park H.-J."/>
            <person name="Ramirez L."/>
            <person name="Alfaro M."/>
            <person name="Sun H."/>
            <person name="Tritt A."/>
            <person name="Yoshinaga Y."/>
            <person name="Zwiers L.-H."/>
            <person name="Turgeon B."/>
            <person name="Goodwin S."/>
            <person name="Spatafora J."/>
            <person name="Crous P."/>
            <person name="Grigoriev I."/>
        </authorList>
    </citation>
    <scope>NUCLEOTIDE SEQUENCE</scope>
    <source>
        <strain evidence="2">ATCC 36951</strain>
    </source>
</reference>
<feature type="compositionally biased region" description="Basic and acidic residues" evidence="1">
    <location>
        <begin position="380"/>
        <end position="391"/>
    </location>
</feature>
<evidence type="ECO:0000256" key="1">
    <source>
        <dbReference type="SAM" id="MobiDB-lite"/>
    </source>
</evidence>
<feature type="compositionally biased region" description="Basic and acidic residues" evidence="1">
    <location>
        <begin position="288"/>
        <end position="316"/>
    </location>
</feature>
<evidence type="ECO:0000313" key="3">
    <source>
        <dbReference type="Proteomes" id="UP000799537"/>
    </source>
</evidence>
<feature type="compositionally biased region" description="Basic and acidic residues" evidence="1">
    <location>
        <begin position="18"/>
        <end position="27"/>
    </location>
</feature>
<dbReference type="GeneID" id="54558230"/>
<gene>
    <name evidence="2" type="ORF">M409DRAFT_19486</name>
</gene>
<feature type="compositionally biased region" description="Low complexity" evidence="1">
    <location>
        <begin position="148"/>
        <end position="162"/>
    </location>
</feature>
<keyword evidence="3" id="KW-1185">Reference proteome</keyword>
<feature type="compositionally biased region" description="Basic residues" evidence="1">
    <location>
        <begin position="317"/>
        <end position="328"/>
    </location>
</feature>
<name>A0A6A6CWT8_ZASCE</name>
<feature type="compositionally biased region" description="Basic and acidic residues" evidence="1">
    <location>
        <begin position="63"/>
        <end position="84"/>
    </location>
</feature>
<feature type="compositionally biased region" description="Basic residues" evidence="1">
    <location>
        <begin position="338"/>
        <end position="355"/>
    </location>
</feature>
<sequence length="434" mass="49768">MRDDEDLVFTRKRGVPNRGHDTQEVTELRVALRGARHSAHATQLHPAAATSRATDSAAMSPAHDYDGHETPPHHHIFQEHRTAEEQTPEQEQMEEQVVTQGQAKGQDMTQERTRVQEPALVREERIANDSTKQQTKEPPKQQSISAARYPTRQRTQRQTQPYSCHQEQERSTFGTYVLAQGKQTIDVPLAESIEQYGSSSLSDVDMGDEYLVPSDEETDVSMDDETDVSTDGEMDANLDDATDVNVTVTGRVKAEPDDTTIDSPTKDGNDQEATLEREQPIRSRHQRLKEDDPAGYQEKLRKNLERSRRNKKDPAKVAKKRAYGKKSYQKIMQDPSRHEKHKLRNRVNSKKRREIHHGEPKDPVKVAKDRARNKASYKKCKNDPVRWEERKARQRVNNARWLKKRNQTVTDNQADLEQDEDDDLVEGESGDEVD</sequence>
<accession>A0A6A6CWT8</accession>
<feature type="region of interest" description="Disordered" evidence="1">
    <location>
        <begin position="1"/>
        <end position="170"/>
    </location>
</feature>
<dbReference type="AlphaFoldDB" id="A0A6A6CWT8"/>
<dbReference type="Proteomes" id="UP000799537">
    <property type="component" value="Unassembled WGS sequence"/>
</dbReference>
<protein>
    <submittedName>
        <fullName evidence="2">Uncharacterized protein</fullName>
    </submittedName>
</protein>
<proteinExistence type="predicted"/>
<feature type="compositionally biased region" description="Basic and acidic residues" evidence="1">
    <location>
        <begin position="109"/>
        <end position="127"/>
    </location>
</feature>
<feature type="compositionally biased region" description="Basic and acidic residues" evidence="1">
    <location>
        <begin position="356"/>
        <end position="372"/>
    </location>
</feature>
<feature type="compositionally biased region" description="Low complexity" evidence="1">
    <location>
        <begin position="47"/>
        <end position="58"/>
    </location>
</feature>
<organism evidence="2 3">
    <name type="scientific">Zasmidium cellare ATCC 36951</name>
    <dbReference type="NCBI Taxonomy" id="1080233"/>
    <lineage>
        <taxon>Eukaryota</taxon>
        <taxon>Fungi</taxon>
        <taxon>Dikarya</taxon>
        <taxon>Ascomycota</taxon>
        <taxon>Pezizomycotina</taxon>
        <taxon>Dothideomycetes</taxon>
        <taxon>Dothideomycetidae</taxon>
        <taxon>Mycosphaerellales</taxon>
        <taxon>Mycosphaerellaceae</taxon>
        <taxon>Zasmidium</taxon>
    </lineage>
</organism>
<feature type="compositionally biased region" description="Acidic residues" evidence="1">
    <location>
        <begin position="414"/>
        <end position="434"/>
    </location>
</feature>
<feature type="region of interest" description="Disordered" evidence="1">
    <location>
        <begin position="197"/>
        <end position="434"/>
    </location>
</feature>